<dbReference type="GO" id="GO:0004040">
    <property type="term" value="F:amidase activity"/>
    <property type="evidence" value="ECO:0007669"/>
    <property type="project" value="InterPro"/>
</dbReference>
<dbReference type="Proteomes" id="UP000269591">
    <property type="component" value="Unassembled WGS sequence"/>
</dbReference>
<evidence type="ECO:0000313" key="6">
    <source>
        <dbReference type="Proteomes" id="UP000269591"/>
    </source>
</evidence>
<dbReference type="PANTHER" id="PTHR33308:SF9">
    <property type="entry name" value="PEPTIDOGLYCAN HYDROLASE FLGJ"/>
    <property type="match status" value="1"/>
</dbReference>
<dbReference type="Pfam" id="PF01832">
    <property type="entry name" value="Glucosaminidase"/>
    <property type="match status" value="1"/>
</dbReference>
<dbReference type="InterPro" id="IPR051056">
    <property type="entry name" value="Glycosyl_Hydrolase_73"/>
</dbReference>
<sequence length="228" mass="25151">MSSSDGLRTRRRVRGAKRKNQASSGGPYDTVRRLVPLLVILCVACLVVAVVFAMCSKREIPEGPALPAYITEDMVQTAMDMQEEYGHPAGCTIAQIIQESGADDTPSALAARDHNLFGMKWDDYFADKPGVVGPVEWNTNEEYDGQIVGITGTFIAFTDDVACIEFRSSVFLRSERYRSNPLIQEAIETGSSATMAQGLYDAGWATDSSYVDSLIALMDEYDLYRFDK</sequence>
<dbReference type="EMBL" id="QIBX01000003">
    <property type="protein sequence ID" value="RNL41024.1"/>
    <property type="molecule type" value="Genomic_DNA"/>
</dbReference>
<protein>
    <recommendedName>
        <fullName evidence="4">Mannosyl-glycoprotein endo-beta-N-acetylglucosamidase-like domain-containing protein</fullName>
    </recommendedName>
</protein>
<evidence type="ECO:0000256" key="3">
    <source>
        <dbReference type="SAM" id="Phobius"/>
    </source>
</evidence>
<comment type="caution">
    <text evidence="5">The sequence shown here is derived from an EMBL/GenBank/DDBJ whole genome shotgun (WGS) entry which is preliminary data.</text>
</comment>
<keyword evidence="3" id="KW-1133">Transmembrane helix</keyword>
<evidence type="ECO:0000259" key="4">
    <source>
        <dbReference type="Pfam" id="PF01832"/>
    </source>
</evidence>
<feature type="transmembrane region" description="Helical" evidence="3">
    <location>
        <begin position="34"/>
        <end position="55"/>
    </location>
</feature>
<keyword evidence="3" id="KW-0472">Membrane</keyword>
<keyword evidence="3" id="KW-0812">Transmembrane</keyword>
<dbReference type="InterPro" id="IPR002901">
    <property type="entry name" value="MGlyc_endo_b_GlcNAc-like_dom"/>
</dbReference>
<dbReference type="Gene3D" id="1.10.530.10">
    <property type="match status" value="1"/>
</dbReference>
<name>A0A3N0B2G9_9ACTN</name>
<evidence type="ECO:0000256" key="1">
    <source>
        <dbReference type="ARBA" id="ARBA00022801"/>
    </source>
</evidence>
<gene>
    <name evidence="5" type="ORF">DMP06_03255</name>
</gene>
<accession>A0A3N0B2G9</accession>
<feature type="region of interest" description="Disordered" evidence="2">
    <location>
        <begin position="1"/>
        <end position="26"/>
    </location>
</feature>
<dbReference type="PANTHER" id="PTHR33308">
    <property type="entry name" value="PEPTIDOGLYCAN HYDROLASE FLGJ"/>
    <property type="match status" value="1"/>
</dbReference>
<evidence type="ECO:0000256" key="2">
    <source>
        <dbReference type="SAM" id="MobiDB-lite"/>
    </source>
</evidence>
<proteinExistence type="predicted"/>
<keyword evidence="1" id="KW-0378">Hydrolase</keyword>
<reference evidence="6" key="1">
    <citation type="submission" date="2018-05" db="EMBL/GenBank/DDBJ databases">
        <title>Genome Sequencing of selected type strains of the family Eggerthellaceae.</title>
        <authorList>
            <person name="Danylec N."/>
            <person name="Stoll D.A."/>
            <person name="Doetsch A."/>
            <person name="Huch M."/>
        </authorList>
    </citation>
    <scope>NUCLEOTIDE SEQUENCE [LARGE SCALE GENOMIC DNA]</scope>
    <source>
        <strain evidence="6">DSM 24851</strain>
    </source>
</reference>
<keyword evidence="6" id="KW-1185">Reference proteome</keyword>
<organism evidence="5 6">
    <name type="scientific">Slackia equolifaciens</name>
    <dbReference type="NCBI Taxonomy" id="498718"/>
    <lineage>
        <taxon>Bacteria</taxon>
        <taxon>Bacillati</taxon>
        <taxon>Actinomycetota</taxon>
        <taxon>Coriobacteriia</taxon>
        <taxon>Eggerthellales</taxon>
        <taxon>Eggerthellaceae</taxon>
        <taxon>Slackia</taxon>
    </lineage>
</organism>
<dbReference type="OrthoDB" id="9815778at2"/>
<evidence type="ECO:0000313" key="5">
    <source>
        <dbReference type="EMBL" id="RNL41024.1"/>
    </source>
</evidence>
<dbReference type="AlphaFoldDB" id="A0A3N0B2G9"/>
<feature type="domain" description="Mannosyl-glycoprotein endo-beta-N-acetylglucosamidase-like" evidence="4">
    <location>
        <begin position="76"/>
        <end position="223"/>
    </location>
</feature>
<feature type="compositionally biased region" description="Basic residues" evidence="2">
    <location>
        <begin position="9"/>
        <end position="20"/>
    </location>
</feature>